<dbReference type="EMBL" id="JAINVV010000006">
    <property type="protein sequence ID" value="MBY8823402.1"/>
    <property type="molecule type" value="Genomic_DNA"/>
</dbReference>
<dbReference type="NCBIfam" id="TIGR02406">
    <property type="entry name" value="ectoine_EctA"/>
    <property type="match status" value="1"/>
</dbReference>
<reference evidence="11 12" key="1">
    <citation type="submission" date="2021-08" db="EMBL/GenBank/DDBJ databases">
        <authorList>
            <person name="Tuo L."/>
        </authorList>
    </citation>
    <scope>NUCLEOTIDE SEQUENCE [LARGE SCALE GENOMIC DNA]</scope>
    <source>
        <strain evidence="11 12">JCM 31229</strain>
    </source>
</reference>
<evidence type="ECO:0000256" key="9">
    <source>
        <dbReference type="SAM" id="MobiDB-lite"/>
    </source>
</evidence>
<dbReference type="InterPro" id="IPR000182">
    <property type="entry name" value="GNAT_dom"/>
</dbReference>
<proteinExistence type="inferred from homology"/>
<evidence type="ECO:0000256" key="7">
    <source>
        <dbReference type="ARBA" id="ARBA00048924"/>
    </source>
</evidence>
<organism evidence="11 12">
    <name type="scientific">Sphingomonas colocasiae</name>
    <dbReference type="NCBI Taxonomy" id="1848973"/>
    <lineage>
        <taxon>Bacteria</taxon>
        <taxon>Pseudomonadati</taxon>
        <taxon>Pseudomonadota</taxon>
        <taxon>Alphaproteobacteria</taxon>
        <taxon>Sphingomonadales</taxon>
        <taxon>Sphingomonadaceae</taxon>
        <taxon>Sphingomonas</taxon>
    </lineage>
</organism>
<evidence type="ECO:0000256" key="2">
    <source>
        <dbReference type="ARBA" id="ARBA00010712"/>
    </source>
</evidence>
<evidence type="ECO:0000256" key="6">
    <source>
        <dbReference type="ARBA" id="ARBA00023315"/>
    </source>
</evidence>
<dbReference type="InterPro" id="IPR012772">
    <property type="entry name" value="Ectoine_EctA"/>
</dbReference>
<dbReference type="GO" id="GO:0033816">
    <property type="term" value="F:diaminobutyrate acetyltransferase activity"/>
    <property type="evidence" value="ECO:0007669"/>
    <property type="project" value="UniProtKB-EC"/>
</dbReference>
<dbReference type="PANTHER" id="PTHR43877">
    <property type="entry name" value="AMINOALKYLPHOSPHONATE N-ACETYLTRANSFERASE-RELATED-RELATED"/>
    <property type="match status" value="1"/>
</dbReference>
<dbReference type="Pfam" id="PF00583">
    <property type="entry name" value="Acetyltransf_1"/>
    <property type="match status" value="1"/>
</dbReference>
<feature type="region of interest" description="Disordered" evidence="9">
    <location>
        <begin position="146"/>
        <end position="165"/>
    </location>
</feature>
<protein>
    <recommendedName>
        <fullName evidence="4 8">L-2,4-diaminobutyric acid acetyltransferase</fullName>
        <shortName evidence="8">DABA acetyltransferase</shortName>
        <ecNumber evidence="3 8">2.3.1.178</ecNumber>
    </recommendedName>
</protein>
<name>A0ABS7PQ03_9SPHN</name>
<evidence type="ECO:0000256" key="3">
    <source>
        <dbReference type="ARBA" id="ARBA00012355"/>
    </source>
</evidence>
<dbReference type="Proteomes" id="UP000706039">
    <property type="component" value="Unassembled WGS sequence"/>
</dbReference>
<dbReference type="SUPFAM" id="SSF55729">
    <property type="entry name" value="Acyl-CoA N-acyltransferases (Nat)"/>
    <property type="match status" value="1"/>
</dbReference>
<dbReference type="EC" id="2.3.1.178" evidence="3 8"/>
<comment type="similarity">
    <text evidence="2 8">Belongs to the acetyltransferase family. EctA subfamily.</text>
</comment>
<sequence length="165" mass="18077">MADGPAITRLIARCPPLDVNSAYCNLLQCTHFADHCIVAEREGEVVGWVSGYRPPSDPQSLFIWQVAVSTQARGQGLAARMIEALLARPSAAGVTHLTTTVTSDNRPSWALFGALAQRWKAPLDKTLHFERESHFAGAHPSEWQARIGPLRRASRSNHSRGDQAI</sequence>
<evidence type="ECO:0000256" key="1">
    <source>
        <dbReference type="ARBA" id="ARBA00004978"/>
    </source>
</evidence>
<gene>
    <name evidence="8 11" type="primary">ectA</name>
    <name evidence="11" type="ORF">K7G82_13950</name>
</gene>
<feature type="domain" description="N-acetyltransferase" evidence="10">
    <location>
        <begin position="1"/>
        <end position="148"/>
    </location>
</feature>
<keyword evidence="12" id="KW-1185">Reference proteome</keyword>
<evidence type="ECO:0000313" key="12">
    <source>
        <dbReference type="Proteomes" id="UP000706039"/>
    </source>
</evidence>
<keyword evidence="6 8" id="KW-0012">Acyltransferase</keyword>
<evidence type="ECO:0000256" key="4">
    <source>
        <dbReference type="ARBA" id="ARBA00017935"/>
    </source>
</evidence>
<comment type="caution">
    <text evidence="11">The sequence shown here is derived from an EMBL/GenBank/DDBJ whole genome shotgun (WGS) entry which is preliminary data.</text>
</comment>
<evidence type="ECO:0000256" key="5">
    <source>
        <dbReference type="ARBA" id="ARBA00022679"/>
    </source>
</evidence>
<evidence type="ECO:0000313" key="11">
    <source>
        <dbReference type="EMBL" id="MBY8823402.1"/>
    </source>
</evidence>
<evidence type="ECO:0000256" key="8">
    <source>
        <dbReference type="RuleBase" id="RU365045"/>
    </source>
</evidence>
<dbReference type="InterPro" id="IPR016181">
    <property type="entry name" value="Acyl_CoA_acyltransferase"/>
</dbReference>
<keyword evidence="5 8" id="KW-0808">Transferase</keyword>
<dbReference type="Gene3D" id="3.40.630.30">
    <property type="match status" value="1"/>
</dbReference>
<comment type="catalytic activity">
    <reaction evidence="7 8">
        <text>L-2,4-diaminobutanoate + acetyl-CoA = (2S)-4-acetamido-2-aminobutanoate + CoA + H(+)</text>
        <dbReference type="Rhea" id="RHEA:16901"/>
        <dbReference type="ChEBI" id="CHEBI:15378"/>
        <dbReference type="ChEBI" id="CHEBI:57287"/>
        <dbReference type="ChEBI" id="CHEBI:57288"/>
        <dbReference type="ChEBI" id="CHEBI:58761"/>
        <dbReference type="ChEBI" id="CHEBI:58929"/>
        <dbReference type="EC" id="2.3.1.178"/>
    </reaction>
</comment>
<dbReference type="InterPro" id="IPR050832">
    <property type="entry name" value="Bact_Acetyltransf"/>
</dbReference>
<comment type="pathway">
    <text evidence="1 8">Amine and polyamine biosynthesis; ectoine biosynthesis; L-ectoine from L-aspartate 4-semialdehyde: step 2/3.</text>
</comment>
<dbReference type="PROSITE" id="PS51186">
    <property type="entry name" value="GNAT"/>
    <property type="match status" value="1"/>
</dbReference>
<accession>A0ABS7PQ03</accession>
<evidence type="ECO:0000259" key="10">
    <source>
        <dbReference type="PROSITE" id="PS51186"/>
    </source>
</evidence>
<comment type="function">
    <text evidence="8">Catalyzes the acetylation of L-2,4-diaminobutyrate (DABA) to gamma-N-acetyl-alpha,gamma-diaminobutyric acid (ADABA) with acetyl coenzyme A.</text>
</comment>
<dbReference type="CDD" id="cd04301">
    <property type="entry name" value="NAT_SF"/>
    <property type="match status" value="1"/>
</dbReference>
<dbReference type="PANTHER" id="PTHR43877:SF1">
    <property type="entry name" value="ACETYLTRANSFERASE"/>
    <property type="match status" value="1"/>
</dbReference>